<dbReference type="EMBL" id="CVRI01000054">
    <property type="protein sequence ID" value="CRL00872.1"/>
    <property type="molecule type" value="Genomic_DNA"/>
</dbReference>
<evidence type="ECO:0000313" key="1">
    <source>
        <dbReference type="EMBL" id="CRL00872.1"/>
    </source>
</evidence>
<gene>
    <name evidence="1" type="ORF">CLUMA_CG014123</name>
</gene>
<keyword evidence="2" id="KW-1185">Reference proteome</keyword>
<dbReference type="Proteomes" id="UP000183832">
    <property type="component" value="Unassembled WGS sequence"/>
</dbReference>
<evidence type="ECO:0000313" key="2">
    <source>
        <dbReference type="Proteomes" id="UP000183832"/>
    </source>
</evidence>
<proteinExistence type="predicted"/>
<sequence length="76" mass="9159">MGRKRSLIEKAKFRWKWHGNIFHPSTTLTTHKKELENFILLQDLKKFDVQNQIIDSENMSTFKSKQKERKQIANNK</sequence>
<organism evidence="1 2">
    <name type="scientific">Clunio marinus</name>
    <dbReference type="NCBI Taxonomy" id="568069"/>
    <lineage>
        <taxon>Eukaryota</taxon>
        <taxon>Metazoa</taxon>
        <taxon>Ecdysozoa</taxon>
        <taxon>Arthropoda</taxon>
        <taxon>Hexapoda</taxon>
        <taxon>Insecta</taxon>
        <taxon>Pterygota</taxon>
        <taxon>Neoptera</taxon>
        <taxon>Endopterygota</taxon>
        <taxon>Diptera</taxon>
        <taxon>Nematocera</taxon>
        <taxon>Chironomoidea</taxon>
        <taxon>Chironomidae</taxon>
        <taxon>Clunio</taxon>
    </lineage>
</organism>
<accession>A0A1J1IL37</accession>
<name>A0A1J1IL37_9DIPT</name>
<dbReference type="AlphaFoldDB" id="A0A1J1IL37"/>
<protein>
    <submittedName>
        <fullName evidence="1">CLUMA_CG014123, isoform A</fullName>
    </submittedName>
</protein>
<reference evidence="1 2" key="1">
    <citation type="submission" date="2015-04" db="EMBL/GenBank/DDBJ databases">
        <authorList>
            <person name="Syromyatnikov M.Y."/>
            <person name="Popov V.N."/>
        </authorList>
    </citation>
    <scope>NUCLEOTIDE SEQUENCE [LARGE SCALE GENOMIC DNA]</scope>
</reference>